<protein>
    <submittedName>
        <fullName evidence="1">Uncharacterized protein</fullName>
    </submittedName>
</protein>
<dbReference type="Proteomes" id="UP000066284">
    <property type="component" value="Chromosome 1"/>
</dbReference>
<organism evidence="1 2">
    <name type="scientific">Candidatus Nitrospira inopinata</name>
    <dbReference type="NCBI Taxonomy" id="1715989"/>
    <lineage>
        <taxon>Bacteria</taxon>
        <taxon>Pseudomonadati</taxon>
        <taxon>Nitrospirota</taxon>
        <taxon>Nitrospiria</taxon>
        <taxon>Nitrospirales</taxon>
        <taxon>Nitrospiraceae</taxon>
        <taxon>Nitrospira</taxon>
    </lineage>
</organism>
<dbReference type="STRING" id="1715989.NITINOP_3219"/>
<dbReference type="AlphaFoldDB" id="A0A0S4KWJ9"/>
<gene>
    <name evidence="1" type="ORF">NITINOP_3219</name>
</gene>
<dbReference type="EMBL" id="LN885086">
    <property type="protein sequence ID" value="CUQ68191.1"/>
    <property type="molecule type" value="Genomic_DNA"/>
</dbReference>
<proteinExistence type="predicted"/>
<name>A0A0S4KWJ9_9BACT</name>
<keyword evidence="2" id="KW-1185">Reference proteome</keyword>
<evidence type="ECO:0000313" key="2">
    <source>
        <dbReference type="Proteomes" id="UP000066284"/>
    </source>
</evidence>
<reference evidence="2" key="1">
    <citation type="submission" date="2015-09" db="EMBL/GenBank/DDBJ databases">
        <authorList>
            <person name="Daims H."/>
        </authorList>
    </citation>
    <scope>NUCLEOTIDE SEQUENCE [LARGE SCALE GENOMIC DNA]</scope>
</reference>
<sequence>MHTSRVLHFHTADRHLTYEAGARAGLNRKVKKEPSAFNRQPCSCGRRHEQAWFGRGERI</sequence>
<evidence type="ECO:0000313" key="1">
    <source>
        <dbReference type="EMBL" id="CUQ68191.1"/>
    </source>
</evidence>
<accession>A0A0S4KWJ9</accession>
<dbReference type="KEGG" id="nio:NITINOP_3219"/>